<evidence type="ECO:0000313" key="8">
    <source>
        <dbReference type="Proteomes" id="UP001379533"/>
    </source>
</evidence>
<name>A0ABZ2K8M6_9BACT</name>
<dbReference type="PANTHER" id="PTHR32479:SF19">
    <property type="entry name" value="ANAEROBIC GLYCEROL-3-PHOSPHATE DEHYDROGENASE SUBUNIT C"/>
    <property type="match status" value="1"/>
</dbReference>
<dbReference type="Pfam" id="PF02754">
    <property type="entry name" value="CCG"/>
    <property type="match status" value="2"/>
</dbReference>
<evidence type="ECO:0000256" key="5">
    <source>
        <dbReference type="ARBA" id="ARBA00023014"/>
    </source>
</evidence>
<keyword evidence="3" id="KW-0677">Repeat</keyword>
<dbReference type="InterPro" id="IPR009051">
    <property type="entry name" value="Helical_ferredxn"/>
</dbReference>
<proteinExistence type="predicted"/>
<dbReference type="Pfam" id="PF13183">
    <property type="entry name" value="Fer4_8"/>
    <property type="match status" value="1"/>
</dbReference>
<dbReference type="RefSeq" id="WP_394845604.1">
    <property type="nucleotide sequence ID" value="NZ_CP089982.1"/>
</dbReference>
<dbReference type="InterPro" id="IPR004017">
    <property type="entry name" value="Cys_rich_dom"/>
</dbReference>
<dbReference type="EMBL" id="CP089982">
    <property type="protein sequence ID" value="WXA94994.1"/>
    <property type="molecule type" value="Genomic_DNA"/>
</dbReference>
<evidence type="ECO:0000313" key="7">
    <source>
        <dbReference type="EMBL" id="WXA94994.1"/>
    </source>
</evidence>
<sequence>MKRRPDQRPMKALPLLDPQRAALENCVFCPKLCRSACPVSNAEPRETLTPWGKMSMAYFAAHGDVPREASYAAPAWACTGCYGCRESCDHRNDVTSGLHAARAAWSAYGIAPEGAARTVARYAEHEARTRTAAGRLGNRRAGTRTGLLVGCTYLHKAPDEARDALEVARELAGEDVGVVDGCCGMPLLMAGDAPGFGRAAADMAERLRHFERVTVVDAGCGAALRMHYPEIGVHVGPKVVMLVEWAAREATRFATLGKPATEPVRWHDPCKLGRGLGIYEAPRTVLTRILGEAPAEFDTRRERATCSGAGGLLPLTMPEPARIIAKTRLEEHARAGGGRVITGCASSLHALRRASSGTAVDDIVTWMARSLRARKDEGSA</sequence>
<dbReference type="PANTHER" id="PTHR32479">
    <property type="entry name" value="GLYCOLATE OXIDASE IRON-SULFUR SUBUNIT"/>
    <property type="match status" value="1"/>
</dbReference>
<organism evidence="7 8">
    <name type="scientific">Pendulispora brunnea</name>
    <dbReference type="NCBI Taxonomy" id="2905690"/>
    <lineage>
        <taxon>Bacteria</taxon>
        <taxon>Pseudomonadati</taxon>
        <taxon>Myxococcota</taxon>
        <taxon>Myxococcia</taxon>
        <taxon>Myxococcales</taxon>
        <taxon>Sorangiineae</taxon>
        <taxon>Pendulisporaceae</taxon>
        <taxon>Pendulispora</taxon>
    </lineage>
</organism>
<keyword evidence="4" id="KW-0408">Iron</keyword>
<dbReference type="PROSITE" id="PS51379">
    <property type="entry name" value="4FE4S_FER_2"/>
    <property type="match status" value="1"/>
</dbReference>
<feature type="domain" description="4Fe-4S ferredoxin-type" evidence="6">
    <location>
        <begin position="16"/>
        <end position="47"/>
    </location>
</feature>
<dbReference type="InterPro" id="IPR017896">
    <property type="entry name" value="4Fe4S_Fe-S-bd"/>
</dbReference>
<evidence type="ECO:0000256" key="4">
    <source>
        <dbReference type="ARBA" id="ARBA00023004"/>
    </source>
</evidence>
<dbReference type="Gene3D" id="1.10.1060.10">
    <property type="entry name" value="Alpha-helical ferredoxin"/>
    <property type="match status" value="1"/>
</dbReference>
<dbReference type="SUPFAM" id="SSF46548">
    <property type="entry name" value="alpha-helical ferredoxin"/>
    <property type="match status" value="1"/>
</dbReference>
<protein>
    <submittedName>
        <fullName evidence="7">(Fe-S)-binding protein</fullName>
    </submittedName>
</protein>
<evidence type="ECO:0000259" key="6">
    <source>
        <dbReference type="PROSITE" id="PS51379"/>
    </source>
</evidence>
<keyword evidence="5" id="KW-0411">Iron-sulfur</keyword>
<gene>
    <name evidence="7" type="ORF">LZC95_52310</name>
</gene>
<evidence type="ECO:0000256" key="3">
    <source>
        <dbReference type="ARBA" id="ARBA00022737"/>
    </source>
</evidence>
<keyword evidence="1" id="KW-0004">4Fe-4S</keyword>
<evidence type="ECO:0000256" key="1">
    <source>
        <dbReference type="ARBA" id="ARBA00022485"/>
    </source>
</evidence>
<keyword evidence="2" id="KW-0479">Metal-binding</keyword>
<dbReference type="Proteomes" id="UP001379533">
    <property type="component" value="Chromosome"/>
</dbReference>
<reference evidence="7 8" key="1">
    <citation type="submission" date="2021-12" db="EMBL/GenBank/DDBJ databases">
        <title>Discovery of the Pendulisporaceae a myxobacterial family with distinct sporulation behavior and unique specialized metabolism.</title>
        <authorList>
            <person name="Garcia R."/>
            <person name="Popoff A."/>
            <person name="Bader C.D."/>
            <person name="Loehr J."/>
            <person name="Walesch S."/>
            <person name="Walt C."/>
            <person name="Boldt J."/>
            <person name="Bunk B."/>
            <person name="Haeckl F.J.F.P.J."/>
            <person name="Gunesch A.P."/>
            <person name="Birkelbach J."/>
            <person name="Nuebel U."/>
            <person name="Pietschmann T."/>
            <person name="Bach T."/>
            <person name="Mueller R."/>
        </authorList>
    </citation>
    <scope>NUCLEOTIDE SEQUENCE [LARGE SCALE GENOMIC DNA]</scope>
    <source>
        <strain evidence="7 8">MSr12523</strain>
    </source>
</reference>
<keyword evidence="8" id="KW-1185">Reference proteome</keyword>
<evidence type="ECO:0000256" key="2">
    <source>
        <dbReference type="ARBA" id="ARBA00022723"/>
    </source>
</evidence>
<accession>A0ABZ2K8M6</accession>